<sequence length="107" mass="11162">MACKDLFHSIKLENAKTGAGVDTSGFSSITFGIVSTGTAKVNLIEGDTAEKLTDVSIEDYLGEPLDTKGAGLTKIGYRGNKRFVGVKITGDATAMAILGHADLEPVE</sequence>
<evidence type="ECO:0000313" key="1">
    <source>
        <dbReference type="EMBL" id="NEZ47788.1"/>
    </source>
</evidence>
<reference evidence="1 2" key="1">
    <citation type="submission" date="2019-04" db="EMBL/GenBank/DDBJ databases">
        <title>Genome sequencing of Clostridium botulinum Groups I-IV and Clostridium butyricum.</title>
        <authorList>
            <person name="Brunt J."/>
            <person name="Van Vliet A.H.M."/>
            <person name="Stringer S.C."/>
            <person name="Carter A.T."/>
            <person name="Peck M.W."/>
        </authorList>
    </citation>
    <scope>NUCLEOTIDE SEQUENCE [LARGE SCALE GENOMIC DNA]</scope>
    <source>
        <strain evidence="1 2">IFR 18/094</strain>
    </source>
</reference>
<gene>
    <name evidence="1" type="ORF">FDF74_11410</name>
</gene>
<name>A0A6M0REC0_9CLOT</name>
<dbReference type="EMBL" id="SXDP01000013">
    <property type="protein sequence ID" value="NEZ47788.1"/>
    <property type="molecule type" value="Genomic_DNA"/>
</dbReference>
<accession>A0A6M0REC0</accession>
<proteinExistence type="predicted"/>
<dbReference type="AlphaFoldDB" id="A0A6M0REC0"/>
<evidence type="ECO:0000313" key="2">
    <source>
        <dbReference type="Proteomes" id="UP000473885"/>
    </source>
</evidence>
<dbReference type="Proteomes" id="UP000473885">
    <property type="component" value="Unassembled WGS sequence"/>
</dbReference>
<keyword evidence="2" id="KW-1185">Reference proteome</keyword>
<protein>
    <submittedName>
        <fullName evidence="1">Uncharacterized protein</fullName>
    </submittedName>
</protein>
<comment type="caution">
    <text evidence="1">The sequence shown here is derived from an EMBL/GenBank/DDBJ whole genome shotgun (WGS) entry which is preliminary data.</text>
</comment>
<dbReference type="RefSeq" id="WP_163249676.1">
    <property type="nucleotide sequence ID" value="NZ_SXDP01000013.1"/>
</dbReference>
<organism evidence="1 2">
    <name type="scientific">Clostridium niameyense</name>
    <dbReference type="NCBI Taxonomy" id="1622073"/>
    <lineage>
        <taxon>Bacteria</taxon>
        <taxon>Bacillati</taxon>
        <taxon>Bacillota</taxon>
        <taxon>Clostridia</taxon>
        <taxon>Eubacteriales</taxon>
        <taxon>Clostridiaceae</taxon>
        <taxon>Clostridium</taxon>
    </lineage>
</organism>